<feature type="chain" id="PRO_5004073331" evidence="2">
    <location>
        <begin position="24"/>
        <end position="402"/>
    </location>
</feature>
<evidence type="ECO:0000313" key="3">
    <source>
        <dbReference type="EMBL" id="EMI53448.1"/>
    </source>
</evidence>
<keyword evidence="4" id="KW-1185">Reference proteome</keyword>
<dbReference type="PATRIC" id="fig|1263870.3.peg.5406"/>
<evidence type="ECO:0000256" key="1">
    <source>
        <dbReference type="SAM" id="MobiDB-lite"/>
    </source>
</evidence>
<name>M5UBR4_9BACT</name>
<feature type="region of interest" description="Disordered" evidence="1">
    <location>
        <begin position="383"/>
        <end position="402"/>
    </location>
</feature>
<sequence length="402" mass="41754">MNRLITAAILLASHLCLCGSVSAQNFSADRLTMCQWVKRGQQETLHGRVQLPPGVDDNNRLSGVVITMMGSDGKFRRSVTDVDGTFEMTNVPSGVYAASACGNHVFAAFAMHVVDSTSTTNKTSTHLVEIPLADIDCLDVNDAVNRYLPDNFNRRDLALLQDAHWNFRSELFESVGYRVARSGDGMVGHLFVAGVHEDDVIPVGATNVFLYRDGKEFKRTVTGPGGRFAIDSLSPGFYSLLAIGRDGIGSIGFELVDQPRTMFGDKTDGAVGTRFITAVQQPNDGGKPLSNDLELRIAPMPEAAYVVEDVVTDEYSEPPLMNGETLAPLGAEVPAAGGLSQGGALPGGGAGGFGGGGGGSFGGDALGMGLGAAGVAALGAAVGDDNNGLPVTAPPPASPSIP</sequence>
<dbReference type="InterPro" id="IPR013784">
    <property type="entry name" value="Carb-bd-like_fold"/>
</dbReference>
<accession>M5UBR4</accession>
<feature type="compositionally biased region" description="Pro residues" evidence="1">
    <location>
        <begin position="392"/>
        <end position="402"/>
    </location>
</feature>
<evidence type="ECO:0000256" key="2">
    <source>
        <dbReference type="SAM" id="SignalP"/>
    </source>
</evidence>
<dbReference type="SUPFAM" id="SSF49478">
    <property type="entry name" value="Cna protein B-type domain"/>
    <property type="match status" value="1"/>
</dbReference>
<dbReference type="AlphaFoldDB" id="M5UBR4"/>
<organism evidence="3 4">
    <name type="scientific">Rhodopirellula sallentina SM41</name>
    <dbReference type="NCBI Taxonomy" id="1263870"/>
    <lineage>
        <taxon>Bacteria</taxon>
        <taxon>Pseudomonadati</taxon>
        <taxon>Planctomycetota</taxon>
        <taxon>Planctomycetia</taxon>
        <taxon>Pirellulales</taxon>
        <taxon>Pirellulaceae</taxon>
        <taxon>Rhodopirellula</taxon>
    </lineage>
</organism>
<protein>
    <submittedName>
        <fullName evidence="3">SD repeat-containing protein</fullName>
    </submittedName>
</protein>
<dbReference type="EMBL" id="ANOH01000351">
    <property type="protein sequence ID" value="EMI53448.1"/>
    <property type="molecule type" value="Genomic_DNA"/>
</dbReference>
<dbReference type="GO" id="GO:0030246">
    <property type="term" value="F:carbohydrate binding"/>
    <property type="evidence" value="ECO:0007669"/>
    <property type="project" value="InterPro"/>
</dbReference>
<dbReference type="RefSeq" id="WP_008684940.1">
    <property type="nucleotide sequence ID" value="NZ_ANOH01000351.1"/>
</dbReference>
<proteinExistence type="predicted"/>
<dbReference type="OrthoDB" id="250040at2"/>
<keyword evidence="2" id="KW-0732">Signal</keyword>
<feature type="signal peptide" evidence="2">
    <location>
        <begin position="1"/>
        <end position="23"/>
    </location>
</feature>
<dbReference type="SUPFAM" id="SSF49452">
    <property type="entry name" value="Starch-binding domain-like"/>
    <property type="match status" value="1"/>
</dbReference>
<gene>
    <name evidence="3" type="ORF">RSSM_05112</name>
</gene>
<reference evidence="3 4" key="1">
    <citation type="journal article" date="2013" name="Mar. Genomics">
        <title>Expression of sulfatases in Rhodopirellula baltica and the diversity of sulfatases in the genus Rhodopirellula.</title>
        <authorList>
            <person name="Wegner C.E."/>
            <person name="Richter-Heitmann T."/>
            <person name="Klindworth A."/>
            <person name="Klockow C."/>
            <person name="Richter M."/>
            <person name="Achstetter T."/>
            <person name="Glockner F.O."/>
            <person name="Harder J."/>
        </authorList>
    </citation>
    <scope>NUCLEOTIDE SEQUENCE [LARGE SCALE GENOMIC DNA]</scope>
    <source>
        <strain evidence="3 4">SM41</strain>
    </source>
</reference>
<dbReference type="Proteomes" id="UP000011885">
    <property type="component" value="Unassembled WGS sequence"/>
</dbReference>
<evidence type="ECO:0000313" key="4">
    <source>
        <dbReference type="Proteomes" id="UP000011885"/>
    </source>
</evidence>
<comment type="caution">
    <text evidence="3">The sequence shown here is derived from an EMBL/GenBank/DDBJ whole genome shotgun (WGS) entry which is preliminary data.</text>
</comment>